<feature type="transmembrane region" description="Helical" evidence="2">
    <location>
        <begin position="297"/>
        <end position="314"/>
    </location>
</feature>
<keyword evidence="4" id="KW-1185">Reference proteome</keyword>
<dbReference type="EMBL" id="LT607750">
    <property type="protein sequence ID" value="SCG73583.1"/>
    <property type="molecule type" value="Genomic_DNA"/>
</dbReference>
<feature type="transmembrane region" description="Helical" evidence="2">
    <location>
        <begin position="158"/>
        <end position="182"/>
    </location>
</feature>
<sequence>MPARLEGETMTKQPGGSAAAEFDQPVAGDPTAAADSGTTGSATAAVQQATGADRAGATGDPTAAADSGTTGTGSKTAAVQQATGADRASATADPDAVDAERDASTDDEPAAGSGPAPVPGAALLALLALGWLAAMLWSTREAINSAAAGVTAISLSAFALPGVISAALVAGAAFALSGVDLLGHRVGERATLRFLAATGAGLLIGLAAAFAINLTYADNATTNVIAGTSAAAAIIGGAVAGARSAPTVGAVVAAALGTLVFVVAFSRARDPLFDLFGAGDTQESLVNAAKWVSRTESLLAGVVAGLLAFGYLAWARRRAIRRNPDAPALRWPAYLVAGAGPGLLLLVAEVIIRVGGRSLLDLAAALSEADAVAQTSLGTSRVDNAIWVLFVGALTALIAFGRTLGPAGDDDDDDPGPVAGTER</sequence>
<feature type="transmembrane region" description="Helical" evidence="2">
    <location>
        <begin position="121"/>
        <end position="138"/>
    </location>
</feature>
<feature type="transmembrane region" description="Helical" evidence="2">
    <location>
        <begin position="247"/>
        <end position="266"/>
    </location>
</feature>
<evidence type="ECO:0000313" key="4">
    <source>
        <dbReference type="Proteomes" id="UP000198217"/>
    </source>
</evidence>
<accession>A0A1C5JSW1</accession>
<feature type="region of interest" description="Disordered" evidence="1">
    <location>
        <begin position="1"/>
        <end position="115"/>
    </location>
</feature>
<feature type="transmembrane region" description="Helical" evidence="2">
    <location>
        <begin position="385"/>
        <end position="404"/>
    </location>
</feature>
<protein>
    <submittedName>
        <fullName evidence="3">Uncharacterized protein</fullName>
    </submittedName>
</protein>
<feature type="compositionally biased region" description="Low complexity" evidence="1">
    <location>
        <begin position="27"/>
        <end position="78"/>
    </location>
</feature>
<reference evidence="3 4" key="1">
    <citation type="submission" date="2016-06" db="EMBL/GenBank/DDBJ databases">
        <authorList>
            <person name="Kjaerup R.B."/>
            <person name="Dalgaard T.S."/>
            <person name="Juul-Madsen H.R."/>
        </authorList>
    </citation>
    <scope>NUCLEOTIDE SEQUENCE [LARGE SCALE GENOMIC DNA]</scope>
    <source>
        <strain evidence="3 4">DSM 43904</strain>
    </source>
</reference>
<proteinExistence type="predicted"/>
<name>A0A1C5JSW1_9ACTN</name>
<dbReference type="AlphaFoldDB" id="A0A1C5JSW1"/>
<keyword evidence="2" id="KW-0812">Transmembrane</keyword>
<keyword evidence="2" id="KW-0472">Membrane</keyword>
<feature type="transmembrane region" description="Helical" evidence="2">
    <location>
        <begin position="220"/>
        <end position="240"/>
    </location>
</feature>
<organism evidence="3 4">
    <name type="scientific">Micromonospora echinaurantiaca</name>
    <dbReference type="NCBI Taxonomy" id="47857"/>
    <lineage>
        <taxon>Bacteria</taxon>
        <taxon>Bacillati</taxon>
        <taxon>Actinomycetota</taxon>
        <taxon>Actinomycetes</taxon>
        <taxon>Micromonosporales</taxon>
        <taxon>Micromonosporaceae</taxon>
        <taxon>Micromonospora</taxon>
    </lineage>
</organism>
<dbReference type="Proteomes" id="UP000198217">
    <property type="component" value="Chromosome I"/>
</dbReference>
<keyword evidence="2" id="KW-1133">Transmembrane helix</keyword>
<evidence type="ECO:0000256" key="1">
    <source>
        <dbReference type="SAM" id="MobiDB-lite"/>
    </source>
</evidence>
<feature type="transmembrane region" description="Helical" evidence="2">
    <location>
        <begin position="334"/>
        <end position="352"/>
    </location>
</feature>
<feature type="transmembrane region" description="Helical" evidence="2">
    <location>
        <begin position="194"/>
        <end position="214"/>
    </location>
</feature>
<evidence type="ECO:0000256" key="2">
    <source>
        <dbReference type="SAM" id="Phobius"/>
    </source>
</evidence>
<evidence type="ECO:0000313" key="3">
    <source>
        <dbReference type="EMBL" id="SCG73583.1"/>
    </source>
</evidence>
<gene>
    <name evidence="3" type="ORF">GA0070609_4866</name>
</gene>